<dbReference type="CDD" id="cd02518">
    <property type="entry name" value="GT2_SpsF"/>
    <property type="match status" value="1"/>
</dbReference>
<gene>
    <name evidence="1" type="ordered locus">Daud_1771</name>
</gene>
<dbReference type="Gene3D" id="3.90.550.10">
    <property type="entry name" value="Spore Coat Polysaccharide Biosynthesis Protein SpsA, Chain A"/>
    <property type="match status" value="1"/>
</dbReference>
<dbReference type="Pfam" id="PF02348">
    <property type="entry name" value="CTP_transf_3"/>
    <property type="match status" value="1"/>
</dbReference>
<dbReference type="Proteomes" id="UP000008544">
    <property type="component" value="Chromosome"/>
</dbReference>
<dbReference type="AlphaFoldDB" id="B1I5F7"/>
<dbReference type="InterPro" id="IPR003329">
    <property type="entry name" value="Cytidylyl_trans"/>
</dbReference>
<reference evidence="2" key="1">
    <citation type="submission" date="2007-10" db="EMBL/GenBank/DDBJ databases">
        <title>Complete sequence of chromosome of Desulforudis audaxviator MP104C.</title>
        <authorList>
            <person name="Copeland A."/>
            <person name="Lucas S."/>
            <person name="Lapidus A."/>
            <person name="Barry K."/>
            <person name="Glavina del Rio T."/>
            <person name="Dalin E."/>
            <person name="Tice H."/>
            <person name="Bruce D."/>
            <person name="Pitluck S."/>
            <person name="Lowry S.R."/>
            <person name="Larimer F."/>
            <person name="Land M.L."/>
            <person name="Hauser L."/>
            <person name="Kyrpides N."/>
            <person name="Ivanova N.N."/>
            <person name="Richardson P."/>
        </authorList>
    </citation>
    <scope>NUCLEOTIDE SEQUENCE [LARGE SCALE GENOMIC DNA]</scope>
    <source>
        <strain evidence="2">MP104C</strain>
    </source>
</reference>
<dbReference type="GO" id="GO:0005829">
    <property type="term" value="C:cytosol"/>
    <property type="evidence" value="ECO:0007669"/>
    <property type="project" value="TreeGrafter"/>
</dbReference>
<dbReference type="EMBL" id="CP000860">
    <property type="protein sequence ID" value="ACA60267.1"/>
    <property type="molecule type" value="Genomic_DNA"/>
</dbReference>
<reference evidence="1 2" key="2">
    <citation type="journal article" date="2008" name="Science">
        <title>Environmental genomics reveals a single-species ecosystem deep within Earth.</title>
        <authorList>
            <person name="Chivian D."/>
            <person name="Brodie E.L."/>
            <person name="Alm E.J."/>
            <person name="Culley D.E."/>
            <person name="Dehal P.S."/>
            <person name="Desantis T.Z."/>
            <person name="Gihring T.M."/>
            <person name="Lapidus A."/>
            <person name="Lin L.H."/>
            <person name="Lowry S.R."/>
            <person name="Moser D.P."/>
            <person name="Richardson P.M."/>
            <person name="Southam G."/>
            <person name="Wanger G."/>
            <person name="Pratt L.M."/>
            <person name="Andersen G.L."/>
            <person name="Hazen T.C."/>
            <person name="Brockman F.J."/>
            <person name="Arkin A.P."/>
            <person name="Onstott T.C."/>
        </authorList>
    </citation>
    <scope>NUCLEOTIDE SEQUENCE [LARGE SCALE GENOMIC DNA]</scope>
    <source>
        <strain evidence="1 2">MP104C</strain>
    </source>
</reference>
<proteinExistence type="predicted"/>
<dbReference type="SUPFAM" id="SSF53448">
    <property type="entry name" value="Nucleotide-diphospho-sugar transferases"/>
    <property type="match status" value="1"/>
</dbReference>
<organism evidence="1 2">
    <name type="scientific">Desulforudis audaxviator (strain MP104C)</name>
    <dbReference type="NCBI Taxonomy" id="477974"/>
    <lineage>
        <taxon>Bacteria</taxon>
        <taxon>Bacillati</taxon>
        <taxon>Bacillota</taxon>
        <taxon>Clostridia</taxon>
        <taxon>Thermoanaerobacterales</taxon>
        <taxon>Candidatus Desulforudaceae</taxon>
        <taxon>Candidatus Desulforudis</taxon>
    </lineage>
</organism>
<dbReference type="PANTHER" id="PTHR42866">
    <property type="entry name" value="3-DEOXY-MANNO-OCTULOSONATE CYTIDYLYLTRANSFERASE"/>
    <property type="match status" value="1"/>
</dbReference>
<name>B1I5F7_DESAP</name>
<sequence length="243" mass="27380">MYTVGIVQARTGSTRFPGKVLKPIAGRPMLSHIIERLRSARTLDTIVIATTALPQDQPIIDLAEQAGVAWYAGSEEDVLARYAEAAEMVRADLVVRVTGDCPLIDPNTVDGVVRYFLAHDFDYVGAGVSSGLPRGLDTEVFSRQALDRAHRLAQGAPAREHVTLYIYRHPELFRCARYPAPPELQRLGWRLCVDEEADFRLIEEIYNRLYRPGRIIEIRDVLALLDREPELLKINAHVRQKVV</sequence>
<dbReference type="PANTHER" id="PTHR42866:SF1">
    <property type="entry name" value="SPORE COAT POLYSACCHARIDE BIOSYNTHESIS PROTEIN SPSF"/>
    <property type="match status" value="1"/>
</dbReference>
<keyword evidence="1" id="KW-0808">Transferase</keyword>
<protein>
    <submittedName>
        <fullName evidence="1">Acylneuraminate cytidylyltransferase</fullName>
    </submittedName>
</protein>
<dbReference type="HOGENOM" id="CLU_072501_0_0_9"/>
<keyword evidence="1" id="KW-0548">Nucleotidyltransferase</keyword>
<dbReference type="eggNOG" id="COG1861">
    <property type="taxonomic scope" value="Bacteria"/>
</dbReference>
<keyword evidence="2" id="KW-1185">Reference proteome</keyword>
<dbReference type="InterPro" id="IPR029044">
    <property type="entry name" value="Nucleotide-diphossugar_trans"/>
</dbReference>
<dbReference type="GO" id="GO:0016779">
    <property type="term" value="F:nucleotidyltransferase activity"/>
    <property type="evidence" value="ECO:0007669"/>
    <property type="project" value="UniProtKB-KW"/>
</dbReference>
<accession>B1I5F7</accession>
<dbReference type="OrthoDB" id="9815559at2"/>
<evidence type="ECO:0000313" key="2">
    <source>
        <dbReference type="Proteomes" id="UP000008544"/>
    </source>
</evidence>
<evidence type="ECO:0000313" key="1">
    <source>
        <dbReference type="EMBL" id="ACA60267.1"/>
    </source>
</evidence>
<dbReference type="KEGG" id="dau:Daud_1771"/>
<dbReference type="STRING" id="477974.Daud_1771"/>